<sequence>MLIHRPLHRNKVDPSGDWDWQHLSECLPTHILQHLAIVQPPQHHMGKDTPGWRWVFSSKSAYSALNQVWLSNSEWLLSSNLIASGISWQYFLLNGWI</sequence>
<comment type="caution">
    <text evidence="1">The sequence shown here is derived from an EMBL/GenBank/DDBJ whole genome shotgun (WGS) entry which is preliminary data.</text>
</comment>
<proteinExistence type="predicted"/>
<dbReference type="Proteomes" id="UP001396334">
    <property type="component" value="Unassembled WGS sequence"/>
</dbReference>
<evidence type="ECO:0000313" key="1">
    <source>
        <dbReference type="EMBL" id="KAK9042791.1"/>
    </source>
</evidence>
<keyword evidence="2" id="KW-1185">Reference proteome</keyword>
<gene>
    <name evidence="1" type="ORF">V6N11_071148</name>
</gene>
<evidence type="ECO:0000313" key="2">
    <source>
        <dbReference type="Proteomes" id="UP001396334"/>
    </source>
</evidence>
<reference evidence="1 2" key="1">
    <citation type="journal article" date="2024" name="G3 (Bethesda)">
        <title>Genome assembly of Hibiscus sabdariffa L. provides insights into metabolisms of medicinal natural products.</title>
        <authorList>
            <person name="Kim T."/>
        </authorList>
    </citation>
    <scope>NUCLEOTIDE SEQUENCE [LARGE SCALE GENOMIC DNA]</scope>
    <source>
        <strain evidence="1">TK-2024</strain>
        <tissue evidence="1">Old leaves</tissue>
    </source>
</reference>
<name>A0ABR2TZ67_9ROSI</name>
<protein>
    <submittedName>
        <fullName evidence="1">Uncharacterized protein</fullName>
    </submittedName>
</protein>
<dbReference type="EMBL" id="JBBPBN010000003">
    <property type="protein sequence ID" value="KAK9042791.1"/>
    <property type="molecule type" value="Genomic_DNA"/>
</dbReference>
<organism evidence="1 2">
    <name type="scientific">Hibiscus sabdariffa</name>
    <name type="common">roselle</name>
    <dbReference type="NCBI Taxonomy" id="183260"/>
    <lineage>
        <taxon>Eukaryota</taxon>
        <taxon>Viridiplantae</taxon>
        <taxon>Streptophyta</taxon>
        <taxon>Embryophyta</taxon>
        <taxon>Tracheophyta</taxon>
        <taxon>Spermatophyta</taxon>
        <taxon>Magnoliopsida</taxon>
        <taxon>eudicotyledons</taxon>
        <taxon>Gunneridae</taxon>
        <taxon>Pentapetalae</taxon>
        <taxon>rosids</taxon>
        <taxon>malvids</taxon>
        <taxon>Malvales</taxon>
        <taxon>Malvaceae</taxon>
        <taxon>Malvoideae</taxon>
        <taxon>Hibiscus</taxon>
    </lineage>
</organism>
<accession>A0ABR2TZ67</accession>